<keyword evidence="2" id="KW-1185">Reference proteome</keyword>
<dbReference type="EMBL" id="FOWD01000012">
    <property type="protein sequence ID" value="SFO18866.1"/>
    <property type="molecule type" value="Genomic_DNA"/>
</dbReference>
<dbReference type="Proteomes" id="UP000198806">
    <property type="component" value="Unassembled WGS sequence"/>
</dbReference>
<organism evidence="1 2">
    <name type="scientific">Anaerocolumna aminovalerica</name>
    <dbReference type="NCBI Taxonomy" id="1527"/>
    <lineage>
        <taxon>Bacteria</taxon>
        <taxon>Bacillati</taxon>
        <taxon>Bacillota</taxon>
        <taxon>Clostridia</taxon>
        <taxon>Lachnospirales</taxon>
        <taxon>Lachnospiraceae</taxon>
        <taxon>Anaerocolumna</taxon>
    </lineage>
</organism>
<sequence length="33" mass="3896">MLLLSVLAIISILIKVYFIHIYPIGYKYEEILI</sequence>
<protein>
    <submittedName>
        <fullName evidence="1">Uncharacterized protein</fullName>
    </submittedName>
</protein>
<proteinExistence type="predicted"/>
<name>A0A1I5F5H2_9FIRM</name>
<accession>A0A1I5F5H2</accession>
<evidence type="ECO:0000313" key="2">
    <source>
        <dbReference type="Proteomes" id="UP000198806"/>
    </source>
</evidence>
<reference evidence="1 2" key="1">
    <citation type="submission" date="2016-10" db="EMBL/GenBank/DDBJ databases">
        <authorList>
            <person name="de Groot N.N."/>
        </authorList>
    </citation>
    <scope>NUCLEOTIDE SEQUENCE [LARGE SCALE GENOMIC DNA]</scope>
    <source>
        <strain evidence="1 2">DSM 1283</strain>
    </source>
</reference>
<dbReference type="AlphaFoldDB" id="A0A1I5F5H2"/>
<evidence type="ECO:0000313" key="1">
    <source>
        <dbReference type="EMBL" id="SFO18866.1"/>
    </source>
</evidence>
<gene>
    <name evidence="1" type="ORF">SAMN04489757_11242</name>
</gene>